<dbReference type="RefSeq" id="WP_058844020.1">
    <property type="nucleotide sequence ID" value="NZ_PDFK01000010.1"/>
</dbReference>
<feature type="transmembrane region" description="Helical" evidence="1">
    <location>
        <begin position="27"/>
        <end position="46"/>
    </location>
</feature>
<comment type="caution">
    <text evidence="2">The sequence shown here is derived from an EMBL/GenBank/DDBJ whole genome shotgun (WGS) entry which is preliminary data.</text>
</comment>
<evidence type="ECO:0000313" key="2">
    <source>
        <dbReference type="EMBL" id="PKU50008.1"/>
    </source>
</evidence>
<organism evidence="2 3">
    <name type="scientific">Lysinibacillus fusiformis</name>
    <dbReference type="NCBI Taxonomy" id="28031"/>
    <lineage>
        <taxon>Bacteria</taxon>
        <taxon>Bacillati</taxon>
        <taxon>Bacillota</taxon>
        <taxon>Bacilli</taxon>
        <taxon>Bacillales</taxon>
        <taxon>Bacillaceae</taxon>
        <taxon>Lysinibacillus</taxon>
    </lineage>
</organism>
<evidence type="ECO:0000256" key="1">
    <source>
        <dbReference type="SAM" id="Phobius"/>
    </source>
</evidence>
<feature type="transmembrane region" description="Helical" evidence="1">
    <location>
        <begin position="88"/>
        <end position="109"/>
    </location>
</feature>
<keyword evidence="1" id="KW-0812">Transmembrane</keyword>
<dbReference type="EMBL" id="PDFK01000010">
    <property type="protein sequence ID" value="PKU50008.1"/>
    <property type="molecule type" value="Genomic_DNA"/>
</dbReference>
<proteinExistence type="predicted"/>
<sequence>MLEAKHLDCGGAIKNYSKKGQTLMKEYLKGYALGALLGLLFFLPVFNPALRVNFQQHWLAIVIFTPAIIYMILSYAEYSEISFKKENIIKSGFFLLGIFLSIYAMYSIWGFPE</sequence>
<keyword evidence="1" id="KW-1133">Transmembrane helix</keyword>
<accession>A0A2I0UVH9</accession>
<name>A0A2I0UVH9_9BACI</name>
<gene>
    <name evidence="2" type="ORF">CRI88_20705</name>
</gene>
<feature type="transmembrane region" description="Helical" evidence="1">
    <location>
        <begin position="58"/>
        <end position="76"/>
    </location>
</feature>
<dbReference type="Proteomes" id="UP000234956">
    <property type="component" value="Unassembled WGS sequence"/>
</dbReference>
<keyword evidence="1" id="KW-0472">Membrane</keyword>
<protein>
    <submittedName>
        <fullName evidence="2">Uncharacterized protein</fullName>
    </submittedName>
</protein>
<dbReference type="AlphaFoldDB" id="A0A2I0UVH9"/>
<evidence type="ECO:0000313" key="3">
    <source>
        <dbReference type="Proteomes" id="UP000234956"/>
    </source>
</evidence>
<reference evidence="2 3" key="1">
    <citation type="submission" date="2017-10" db="EMBL/GenBank/DDBJ databases">
        <title>Draft genome of Lysinibacillus fusiformis strain Juneja, a laboratory-derived pathogen of Drosophila melanogaster.</title>
        <authorList>
            <person name="Smith B.R."/>
            <person name="Unckless R.L."/>
        </authorList>
    </citation>
    <scope>NUCLEOTIDE SEQUENCE [LARGE SCALE GENOMIC DNA]</scope>
    <source>
        <strain evidence="2 3">Juneja</strain>
    </source>
</reference>